<evidence type="ECO:0000256" key="1">
    <source>
        <dbReference type="SAM" id="MobiDB-lite"/>
    </source>
</evidence>
<sequence>MEKSPAMNESGAPSTEPPRTDSPIRDAPYSPTTQPVCPPQPNNSPPFTSSFKVPSFTPLHSQHLDLLSFDIIHFREGKCSVPAGSSSSLLPPLTSLPSPVLIPPSLAQCSFLHP</sequence>
<reference evidence="2" key="1">
    <citation type="journal article" date="2014" name="Nat. Commun.">
        <title>The rainbow trout genome provides novel insights into evolution after whole-genome duplication in vertebrates.</title>
        <authorList>
            <person name="Berthelot C."/>
            <person name="Brunet F."/>
            <person name="Chalopin D."/>
            <person name="Juanchich A."/>
            <person name="Bernard M."/>
            <person name="Noel B."/>
            <person name="Bento P."/>
            <person name="Da Silva C."/>
            <person name="Labadie K."/>
            <person name="Alberti A."/>
            <person name="Aury J.M."/>
            <person name="Louis A."/>
            <person name="Dehais P."/>
            <person name="Bardou P."/>
            <person name="Montfort J."/>
            <person name="Klopp C."/>
            <person name="Cabau C."/>
            <person name="Gaspin C."/>
            <person name="Thorgaard G.H."/>
            <person name="Boussaha M."/>
            <person name="Quillet E."/>
            <person name="Guyomard R."/>
            <person name="Galiana D."/>
            <person name="Bobe J."/>
            <person name="Volff J.N."/>
            <person name="Genet C."/>
            <person name="Wincker P."/>
            <person name="Jaillon O."/>
            <person name="Roest Crollius H."/>
            <person name="Guiguen Y."/>
        </authorList>
    </citation>
    <scope>NUCLEOTIDE SEQUENCE [LARGE SCALE GENOMIC DNA]</scope>
</reference>
<dbReference type="AlphaFoldDB" id="A0A060X9A6"/>
<protein>
    <submittedName>
        <fullName evidence="2">Uncharacterized protein</fullName>
    </submittedName>
</protein>
<organism evidence="2 3">
    <name type="scientific">Oncorhynchus mykiss</name>
    <name type="common">Rainbow trout</name>
    <name type="synonym">Salmo gairdneri</name>
    <dbReference type="NCBI Taxonomy" id="8022"/>
    <lineage>
        <taxon>Eukaryota</taxon>
        <taxon>Metazoa</taxon>
        <taxon>Chordata</taxon>
        <taxon>Craniata</taxon>
        <taxon>Vertebrata</taxon>
        <taxon>Euteleostomi</taxon>
        <taxon>Actinopterygii</taxon>
        <taxon>Neopterygii</taxon>
        <taxon>Teleostei</taxon>
        <taxon>Protacanthopterygii</taxon>
        <taxon>Salmoniformes</taxon>
        <taxon>Salmonidae</taxon>
        <taxon>Salmoninae</taxon>
        <taxon>Oncorhynchus</taxon>
    </lineage>
</organism>
<feature type="region of interest" description="Disordered" evidence="1">
    <location>
        <begin position="1"/>
        <end position="52"/>
    </location>
</feature>
<name>A0A060X9A6_ONCMY</name>
<accession>A0A060X9A6</accession>
<evidence type="ECO:0000313" key="3">
    <source>
        <dbReference type="Proteomes" id="UP000193380"/>
    </source>
</evidence>
<evidence type="ECO:0000313" key="2">
    <source>
        <dbReference type="EMBL" id="CDQ73435.1"/>
    </source>
</evidence>
<dbReference type="EMBL" id="FR904903">
    <property type="protein sequence ID" value="CDQ73435.1"/>
    <property type="molecule type" value="Genomic_DNA"/>
</dbReference>
<gene>
    <name evidence="2" type="ORF">GSONMT00016661001</name>
</gene>
<dbReference type="Proteomes" id="UP000193380">
    <property type="component" value="Unassembled WGS sequence"/>
</dbReference>
<dbReference type="PaxDb" id="8022-A0A060X9A6"/>
<proteinExistence type="predicted"/>
<reference evidence="2" key="2">
    <citation type="submission" date="2014-03" db="EMBL/GenBank/DDBJ databases">
        <authorList>
            <person name="Genoscope - CEA"/>
        </authorList>
    </citation>
    <scope>NUCLEOTIDE SEQUENCE</scope>
</reference>